<dbReference type="AlphaFoldDB" id="A0A383AE19"/>
<gene>
    <name evidence="2" type="ORF">METZ01_LOCUS458279</name>
</gene>
<organism evidence="2">
    <name type="scientific">marine metagenome</name>
    <dbReference type="NCBI Taxonomy" id="408172"/>
    <lineage>
        <taxon>unclassified sequences</taxon>
        <taxon>metagenomes</taxon>
        <taxon>ecological metagenomes</taxon>
    </lineage>
</organism>
<proteinExistence type="predicted"/>
<feature type="region of interest" description="Disordered" evidence="1">
    <location>
        <begin position="74"/>
        <end position="94"/>
    </location>
</feature>
<protein>
    <submittedName>
        <fullName evidence="2">Uncharacterized protein</fullName>
    </submittedName>
</protein>
<dbReference type="EMBL" id="UINC01191005">
    <property type="protein sequence ID" value="SVE05425.1"/>
    <property type="molecule type" value="Genomic_DNA"/>
</dbReference>
<accession>A0A383AE19</accession>
<name>A0A383AE19_9ZZZZ</name>
<reference evidence="2" key="1">
    <citation type="submission" date="2018-05" db="EMBL/GenBank/DDBJ databases">
        <authorList>
            <person name="Lanie J.A."/>
            <person name="Ng W.-L."/>
            <person name="Kazmierczak K.M."/>
            <person name="Andrzejewski T.M."/>
            <person name="Davidsen T.M."/>
            <person name="Wayne K.J."/>
            <person name="Tettelin H."/>
            <person name="Glass J.I."/>
            <person name="Rusch D."/>
            <person name="Podicherti R."/>
            <person name="Tsui H.-C.T."/>
            <person name="Winkler M.E."/>
        </authorList>
    </citation>
    <scope>NUCLEOTIDE SEQUENCE</scope>
</reference>
<sequence length="119" mass="12895">MIAEVLLISPCKAAPKQAKMDSLSNQSPVQLNLSVSPSPYPMHVLIQSFYLLARLRKVLASVLESFGTARTRLPDHRDLGQVGQPRPRGAVSITSSSSRKQGMVLGFVLFSAVTLFAQS</sequence>
<evidence type="ECO:0000313" key="2">
    <source>
        <dbReference type="EMBL" id="SVE05425.1"/>
    </source>
</evidence>
<feature type="non-terminal residue" evidence="2">
    <location>
        <position position="119"/>
    </location>
</feature>
<evidence type="ECO:0000256" key="1">
    <source>
        <dbReference type="SAM" id="MobiDB-lite"/>
    </source>
</evidence>